<dbReference type="GO" id="GO:0008270">
    <property type="term" value="F:zinc ion binding"/>
    <property type="evidence" value="ECO:0007669"/>
    <property type="project" value="UniProtKB-KW"/>
</dbReference>
<keyword evidence="2" id="KW-0472">Membrane</keyword>
<proteinExistence type="predicted"/>
<evidence type="ECO:0000256" key="2">
    <source>
        <dbReference type="SAM" id="Phobius"/>
    </source>
</evidence>
<reference evidence="4 5" key="1">
    <citation type="submission" date="2024-06" db="EMBL/GenBank/DDBJ databases">
        <title>A chromosome level genome sequence of Diviner's sage (Salvia divinorum).</title>
        <authorList>
            <person name="Ford S.A."/>
            <person name="Ro D.-K."/>
            <person name="Ness R.W."/>
            <person name="Phillips M.A."/>
        </authorList>
    </citation>
    <scope>NUCLEOTIDE SEQUENCE [LARGE SCALE GENOMIC DNA]</scope>
    <source>
        <strain evidence="4">SAF-2024a</strain>
        <tissue evidence="4">Leaf</tissue>
    </source>
</reference>
<protein>
    <submittedName>
        <fullName evidence="4">RING-H2 finger protein ATL80-like</fullName>
    </submittedName>
</protein>
<dbReference type="PANTHER" id="PTHR46592">
    <property type="entry name" value="RING-H2 FINGER PROTEIN ATL67"/>
    <property type="match status" value="1"/>
</dbReference>
<evidence type="ECO:0000259" key="3">
    <source>
        <dbReference type="PROSITE" id="PS50089"/>
    </source>
</evidence>
<organism evidence="4 5">
    <name type="scientific">Salvia divinorum</name>
    <name type="common">Maria pastora</name>
    <name type="synonym">Diviner's sage</name>
    <dbReference type="NCBI Taxonomy" id="28513"/>
    <lineage>
        <taxon>Eukaryota</taxon>
        <taxon>Viridiplantae</taxon>
        <taxon>Streptophyta</taxon>
        <taxon>Embryophyta</taxon>
        <taxon>Tracheophyta</taxon>
        <taxon>Spermatophyta</taxon>
        <taxon>Magnoliopsida</taxon>
        <taxon>eudicotyledons</taxon>
        <taxon>Gunneridae</taxon>
        <taxon>Pentapetalae</taxon>
        <taxon>asterids</taxon>
        <taxon>lamiids</taxon>
        <taxon>Lamiales</taxon>
        <taxon>Lamiaceae</taxon>
        <taxon>Nepetoideae</taxon>
        <taxon>Mentheae</taxon>
        <taxon>Salviinae</taxon>
        <taxon>Salvia</taxon>
        <taxon>Salvia subgen. Calosphace</taxon>
    </lineage>
</organism>
<keyword evidence="1" id="KW-0862">Zinc</keyword>
<keyword evidence="5" id="KW-1185">Reference proteome</keyword>
<dbReference type="PANTHER" id="PTHR46592:SF14">
    <property type="entry name" value="RING-TYPE DOMAIN-CONTAINING PROTEIN"/>
    <property type="match status" value="1"/>
</dbReference>
<accession>A0ABD1I0L2</accession>
<keyword evidence="2" id="KW-0812">Transmembrane</keyword>
<evidence type="ECO:0000313" key="5">
    <source>
        <dbReference type="Proteomes" id="UP001567538"/>
    </source>
</evidence>
<feature type="transmembrane region" description="Helical" evidence="2">
    <location>
        <begin position="6"/>
        <end position="30"/>
    </location>
</feature>
<name>A0ABD1I0L2_SALDI</name>
<dbReference type="PROSITE" id="PS50089">
    <property type="entry name" value="ZF_RING_2"/>
    <property type="match status" value="1"/>
</dbReference>
<dbReference type="Proteomes" id="UP001567538">
    <property type="component" value="Unassembled WGS sequence"/>
</dbReference>
<feature type="domain" description="RING-type" evidence="3">
    <location>
        <begin position="63"/>
        <end position="105"/>
    </location>
</feature>
<dbReference type="SMART" id="SM00184">
    <property type="entry name" value="RING"/>
    <property type="match status" value="1"/>
</dbReference>
<dbReference type="Gene3D" id="3.30.40.10">
    <property type="entry name" value="Zinc/RING finger domain, C3HC4 (zinc finger)"/>
    <property type="match status" value="1"/>
</dbReference>
<dbReference type="SUPFAM" id="SSF57850">
    <property type="entry name" value="RING/U-box"/>
    <property type="match status" value="1"/>
</dbReference>
<dbReference type="Pfam" id="PF13639">
    <property type="entry name" value="zf-RING_2"/>
    <property type="match status" value="1"/>
</dbReference>
<evidence type="ECO:0000313" key="4">
    <source>
        <dbReference type="EMBL" id="KAL1561947.1"/>
    </source>
</evidence>
<dbReference type="EMBL" id="JBEAFC010000003">
    <property type="protein sequence ID" value="KAL1561947.1"/>
    <property type="molecule type" value="Genomic_DNA"/>
</dbReference>
<comment type="caution">
    <text evidence="4">The sequence shown here is derived from an EMBL/GenBank/DDBJ whole genome shotgun (WGS) entry which is preliminary data.</text>
</comment>
<dbReference type="InterPro" id="IPR044289">
    <property type="entry name" value="ATL67-70"/>
</dbReference>
<keyword evidence="2" id="KW-1133">Transmembrane helix</keyword>
<keyword evidence="1" id="KW-0479">Metal-binding</keyword>
<dbReference type="AlphaFoldDB" id="A0ABD1I0L2"/>
<evidence type="ECO:0000256" key="1">
    <source>
        <dbReference type="PROSITE-ProRule" id="PRU00175"/>
    </source>
</evidence>
<gene>
    <name evidence="4" type="ORF">AAHA92_04581</name>
</gene>
<sequence>MGFGDWFGIGCIIPVCLIAFVVLECCFYQTSSAAPTKQRRAADCAGLTFDTCTGKEEGGDGGCAICLDEYAAGERRATMTECSHRFHAVCIEKWIKINTTCPLCRHNLV</sequence>
<keyword evidence="1" id="KW-0863">Zinc-finger</keyword>
<dbReference type="InterPro" id="IPR001841">
    <property type="entry name" value="Znf_RING"/>
</dbReference>
<dbReference type="InterPro" id="IPR013083">
    <property type="entry name" value="Znf_RING/FYVE/PHD"/>
</dbReference>